<dbReference type="PANTHER" id="PTHR43311:SF2">
    <property type="entry name" value="GLUTAMATE--TRNA LIGASE, MITOCHONDRIAL-RELATED"/>
    <property type="match status" value="1"/>
</dbReference>
<comment type="catalytic activity">
    <reaction evidence="10">
        <text>tRNA(Glu) + L-glutamate + ATP = L-glutamyl-tRNA(Glu) + AMP + diphosphate</text>
        <dbReference type="Rhea" id="RHEA:23540"/>
        <dbReference type="Rhea" id="RHEA-COMP:9663"/>
        <dbReference type="Rhea" id="RHEA-COMP:9680"/>
        <dbReference type="ChEBI" id="CHEBI:29985"/>
        <dbReference type="ChEBI" id="CHEBI:30616"/>
        <dbReference type="ChEBI" id="CHEBI:33019"/>
        <dbReference type="ChEBI" id="CHEBI:78442"/>
        <dbReference type="ChEBI" id="CHEBI:78520"/>
        <dbReference type="ChEBI" id="CHEBI:456215"/>
        <dbReference type="EC" id="6.1.1.17"/>
    </reaction>
</comment>
<dbReference type="EMBL" id="CP060394">
    <property type="protein sequence ID" value="QNI34966.1"/>
    <property type="molecule type" value="Genomic_DNA"/>
</dbReference>
<feature type="short sequence motif" description="'KMSKS' region" evidence="10">
    <location>
        <begin position="247"/>
        <end position="251"/>
    </location>
</feature>
<evidence type="ECO:0000256" key="3">
    <source>
        <dbReference type="ARBA" id="ARBA00011245"/>
    </source>
</evidence>
<dbReference type="Proteomes" id="UP000515312">
    <property type="component" value="Chromosome"/>
</dbReference>
<dbReference type="NCBIfam" id="TIGR00464">
    <property type="entry name" value="gltX_bact"/>
    <property type="match status" value="1"/>
</dbReference>
<evidence type="ECO:0000313" key="14">
    <source>
        <dbReference type="Proteomes" id="UP000515312"/>
    </source>
</evidence>
<dbReference type="CDD" id="cd00808">
    <property type="entry name" value="GluRS_core"/>
    <property type="match status" value="1"/>
</dbReference>
<dbReference type="EC" id="6.1.1.17" evidence="10"/>
<dbReference type="Gene3D" id="3.40.50.620">
    <property type="entry name" value="HUPs"/>
    <property type="match status" value="1"/>
</dbReference>
<comment type="similarity">
    <text evidence="2 10">Belongs to the class-I aminoacyl-tRNA synthetase family. Glutamate--tRNA ligase type 1 subfamily.</text>
</comment>
<dbReference type="FunFam" id="3.40.50.620:FF:000007">
    <property type="entry name" value="Glutamate--tRNA ligase"/>
    <property type="match status" value="1"/>
</dbReference>
<comment type="subunit">
    <text evidence="3 10">Monomer.</text>
</comment>
<dbReference type="GO" id="GO:0008270">
    <property type="term" value="F:zinc ion binding"/>
    <property type="evidence" value="ECO:0007669"/>
    <property type="project" value="InterPro"/>
</dbReference>
<evidence type="ECO:0000313" key="13">
    <source>
        <dbReference type="EMBL" id="QNI34966.1"/>
    </source>
</evidence>
<comment type="function">
    <text evidence="10">Catalyzes the attachment of glutamate to tRNA(Glu) in a two-step reaction: glutamate is first activated by ATP to form Glu-AMP and then transferred to the acceptor end of tRNA(Glu).</text>
</comment>
<dbReference type="InterPro" id="IPR045462">
    <property type="entry name" value="aa-tRNA-synth_I_cd-bd"/>
</dbReference>
<dbReference type="InterPro" id="IPR020751">
    <property type="entry name" value="aa-tRNA-synth_I_codon-bd_sub2"/>
</dbReference>
<dbReference type="KEGG" id="adin:H7849_12915"/>
<feature type="domain" description="Glutamyl/glutaminyl-tRNA synthetase class Ib catalytic" evidence="11">
    <location>
        <begin position="9"/>
        <end position="324"/>
    </location>
</feature>
<evidence type="ECO:0000259" key="11">
    <source>
        <dbReference type="Pfam" id="PF00749"/>
    </source>
</evidence>
<evidence type="ECO:0000256" key="1">
    <source>
        <dbReference type="ARBA" id="ARBA00004496"/>
    </source>
</evidence>
<dbReference type="InterPro" id="IPR004527">
    <property type="entry name" value="Glu-tRNA-ligase_bac/mito"/>
</dbReference>
<reference evidence="13 14" key="1">
    <citation type="submission" date="2020-08" db="EMBL/GenBank/DDBJ databases">
        <title>Edaphobacter telluris sp. nov. and Acidobacterium dinghuensis sp. nov., two acidobacteria isolated from forest soil.</title>
        <authorList>
            <person name="Fu J."/>
            <person name="Qiu L."/>
        </authorList>
    </citation>
    <scope>NUCLEOTIDE SEQUENCE [LARGE SCALE GENOMIC DNA]</scope>
    <source>
        <strain evidence="13">4Y35</strain>
    </source>
</reference>
<dbReference type="GO" id="GO:0004818">
    <property type="term" value="F:glutamate-tRNA ligase activity"/>
    <property type="evidence" value="ECO:0007669"/>
    <property type="project" value="UniProtKB-UniRule"/>
</dbReference>
<evidence type="ECO:0000256" key="5">
    <source>
        <dbReference type="ARBA" id="ARBA00022598"/>
    </source>
</evidence>
<feature type="short sequence motif" description="'HIGH' region" evidence="10">
    <location>
        <begin position="14"/>
        <end position="24"/>
    </location>
</feature>
<organism evidence="13 14">
    <name type="scientific">Alloacidobacterium dinghuense</name>
    <dbReference type="NCBI Taxonomy" id="2763107"/>
    <lineage>
        <taxon>Bacteria</taxon>
        <taxon>Pseudomonadati</taxon>
        <taxon>Acidobacteriota</taxon>
        <taxon>Terriglobia</taxon>
        <taxon>Terriglobales</taxon>
        <taxon>Acidobacteriaceae</taxon>
        <taxon>Alloacidobacterium</taxon>
    </lineage>
</organism>
<dbReference type="SUPFAM" id="SSF48163">
    <property type="entry name" value="An anticodon-binding domain of class I aminoacyl-tRNA synthetases"/>
    <property type="match status" value="1"/>
</dbReference>
<dbReference type="Gene3D" id="1.10.10.350">
    <property type="match status" value="1"/>
</dbReference>
<proteinExistence type="inferred from homology"/>
<dbReference type="HAMAP" id="MF_00022">
    <property type="entry name" value="Glu_tRNA_synth_type1"/>
    <property type="match status" value="1"/>
</dbReference>
<dbReference type="InterPro" id="IPR020058">
    <property type="entry name" value="Glu/Gln-tRNA-synth_Ib_cat-dom"/>
</dbReference>
<dbReference type="GO" id="GO:0006424">
    <property type="term" value="P:glutamyl-tRNA aminoacylation"/>
    <property type="evidence" value="ECO:0007669"/>
    <property type="project" value="UniProtKB-UniRule"/>
</dbReference>
<comment type="caution">
    <text evidence="10">Lacks conserved residue(s) required for the propagation of feature annotation.</text>
</comment>
<dbReference type="InterPro" id="IPR001412">
    <property type="entry name" value="aa-tRNA-synth_I_CS"/>
</dbReference>
<dbReference type="InterPro" id="IPR049940">
    <property type="entry name" value="GluQ/Sye"/>
</dbReference>
<evidence type="ECO:0000256" key="10">
    <source>
        <dbReference type="HAMAP-Rule" id="MF_00022"/>
    </source>
</evidence>
<dbReference type="GO" id="GO:0005829">
    <property type="term" value="C:cytosol"/>
    <property type="evidence" value="ECO:0007669"/>
    <property type="project" value="TreeGrafter"/>
</dbReference>
<feature type="binding site" evidence="10">
    <location>
        <position position="250"/>
    </location>
    <ligand>
        <name>ATP</name>
        <dbReference type="ChEBI" id="CHEBI:30616"/>
    </ligand>
</feature>
<dbReference type="Pfam" id="PF00749">
    <property type="entry name" value="tRNA-synt_1c"/>
    <property type="match status" value="1"/>
</dbReference>
<dbReference type="InterPro" id="IPR014729">
    <property type="entry name" value="Rossmann-like_a/b/a_fold"/>
</dbReference>
<dbReference type="GO" id="GO:0000049">
    <property type="term" value="F:tRNA binding"/>
    <property type="evidence" value="ECO:0007669"/>
    <property type="project" value="InterPro"/>
</dbReference>
<evidence type="ECO:0000256" key="9">
    <source>
        <dbReference type="ARBA" id="ARBA00023146"/>
    </source>
</evidence>
<dbReference type="GO" id="GO:0005524">
    <property type="term" value="F:ATP binding"/>
    <property type="evidence" value="ECO:0007669"/>
    <property type="project" value="UniProtKB-UniRule"/>
</dbReference>
<dbReference type="InterPro" id="IPR033910">
    <property type="entry name" value="GluRS_core"/>
</dbReference>
<keyword evidence="4 10" id="KW-0963">Cytoplasm</keyword>
<evidence type="ECO:0000256" key="2">
    <source>
        <dbReference type="ARBA" id="ARBA00007894"/>
    </source>
</evidence>
<dbReference type="PANTHER" id="PTHR43311">
    <property type="entry name" value="GLUTAMATE--TRNA LIGASE"/>
    <property type="match status" value="1"/>
</dbReference>
<feature type="domain" description="Aminoacyl-tRNA synthetase class I anticodon-binding" evidence="12">
    <location>
        <begin position="355"/>
        <end position="481"/>
    </location>
</feature>
<accession>A0A7G8BQZ6</accession>
<keyword evidence="6 10" id="KW-0547">Nucleotide-binding</keyword>
<evidence type="ECO:0000256" key="8">
    <source>
        <dbReference type="ARBA" id="ARBA00022917"/>
    </source>
</evidence>
<keyword evidence="9 10" id="KW-0030">Aminoacyl-tRNA synthetase</keyword>
<evidence type="ECO:0000256" key="6">
    <source>
        <dbReference type="ARBA" id="ARBA00022741"/>
    </source>
</evidence>
<dbReference type="Pfam" id="PF19269">
    <property type="entry name" value="Anticodon_2"/>
    <property type="match status" value="1"/>
</dbReference>
<keyword evidence="5 10" id="KW-0436">Ligase</keyword>
<dbReference type="PRINTS" id="PR00987">
    <property type="entry name" value="TRNASYNTHGLU"/>
</dbReference>
<name>A0A7G8BQZ6_9BACT</name>
<keyword evidence="14" id="KW-1185">Reference proteome</keyword>
<sequence length="488" mass="53891">MSDTGSTPRVRFAPSPTGYLHVGGARTALFNWLFARHFGGTFILRIEDTDFERSSEEMVEGILEGMRWIGLDWDEGPFYQSKRLDLYRETAQKLLASGHAYYCFCTKEELEQRRATAVAAGRPPMYDRRCRKIEPTVAAGRKAAGEAGAMRFAVPEGGATSFDDAVFGKVEFANAEIEDFVLLRSDGIPTYHLSVVTDDIDMRLTHIIRGADHISNTPKQVLQYQALGVTMPVFAHVPLILGPDKTRLSKRHGATSVIAYKEMGIVPEAFRNFLALLGWTPGAAGKDEEGKDRELFGSDELIRLFSLGGISKSNAVFDNDKLAWFNTEYIRAYDATKLLPLIEEEWAKAVFAPDRRGEQVLATIDLVKPRARNLKDFATAFRAYFSDDFAYDPAAVTKFLKDDAVRALLVELASRYEAAAEFTEASTEQILRTFAEEKSVKAGALINGARVALTGQAVAPSLFAVMVNLGKERVTKRLAAAEAVAVSS</sequence>
<protein>
    <recommendedName>
        <fullName evidence="10">Glutamate--tRNA ligase</fullName>
        <ecNumber evidence="10">6.1.1.17</ecNumber>
    </recommendedName>
    <alternativeName>
        <fullName evidence="10">Glutamyl-tRNA synthetase</fullName>
        <shortName evidence="10">GluRS</shortName>
    </alternativeName>
</protein>
<gene>
    <name evidence="10" type="primary">gltX</name>
    <name evidence="13" type="ORF">H7849_12915</name>
</gene>
<dbReference type="InterPro" id="IPR000924">
    <property type="entry name" value="Glu/Gln-tRNA-synth"/>
</dbReference>
<evidence type="ECO:0000256" key="7">
    <source>
        <dbReference type="ARBA" id="ARBA00022840"/>
    </source>
</evidence>
<keyword evidence="7 10" id="KW-0067">ATP-binding</keyword>
<evidence type="ECO:0000256" key="4">
    <source>
        <dbReference type="ARBA" id="ARBA00022490"/>
    </source>
</evidence>
<keyword evidence="8 10" id="KW-0648">Protein biosynthesis</keyword>
<dbReference type="SUPFAM" id="SSF52374">
    <property type="entry name" value="Nucleotidylyl transferase"/>
    <property type="match status" value="1"/>
</dbReference>
<dbReference type="InterPro" id="IPR008925">
    <property type="entry name" value="aa_tRNA-synth_I_cd-bd_sf"/>
</dbReference>
<dbReference type="PROSITE" id="PS00178">
    <property type="entry name" value="AA_TRNA_LIGASE_I"/>
    <property type="match status" value="1"/>
</dbReference>
<comment type="subcellular location">
    <subcellularLocation>
        <location evidence="1 10">Cytoplasm</location>
    </subcellularLocation>
</comment>
<dbReference type="AlphaFoldDB" id="A0A7G8BQZ6"/>
<evidence type="ECO:0000259" key="12">
    <source>
        <dbReference type="Pfam" id="PF19269"/>
    </source>
</evidence>